<proteinExistence type="predicted"/>
<gene>
    <name evidence="12" type="ORF">PSET11_00839</name>
</gene>
<keyword evidence="8" id="KW-0460">Magnesium</keyword>
<evidence type="ECO:0000256" key="1">
    <source>
        <dbReference type="ARBA" id="ARBA00001946"/>
    </source>
</evidence>
<dbReference type="InterPro" id="IPR003374">
    <property type="entry name" value="ApbE-like_sf"/>
</dbReference>
<keyword evidence="6" id="KW-0479">Metal-binding</keyword>
<evidence type="ECO:0000256" key="5">
    <source>
        <dbReference type="ARBA" id="ARBA00022679"/>
    </source>
</evidence>
<evidence type="ECO:0000256" key="11">
    <source>
        <dbReference type="SAM" id="MobiDB-lite"/>
    </source>
</evidence>
<comment type="catalytic activity">
    <reaction evidence="10">
        <text>L-threonyl-[protein] + FAD = FMN-L-threonyl-[protein] + AMP + H(+)</text>
        <dbReference type="Rhea" id="RHEA:36847"/>
        <dbReference type="Rhea" id="RHEA-COMP:11060"/>
        <dbReference type="Rhea" id="RHEA-COMP:11061"/>
        <dbReference type="ChEBI" id="CHEBI:15378"/>
        <dbReference type="ChEBI" id="CHEBI:30013"/>
        <dbReference type="ChEBI" id="CHEBI:57692"/>
        <dbReference type="ChEBI" id="CHEBI:74257"/>
        <dbReference type="ChEBI" id="CHEBI:456215"/>
        <dbReference type="EC" id="2.7.1.180"/>
    </reaction>
</comment>
<dbReference type="PANTHER" id="PTHR30040">
    <property type="entry name" value="THIAMINE BIOSYNTHESIS LIPOPROTEIN APBE"/>
    <property type="match status" value="1"/>
</dbReference>
<dbReference type="AlphaFoldDB" id="A0A3P5WZW0"/>
<evidence type="ECO:0000256" key="3">
    <source>
        <dbReference type="ARBA" id="ARBA00016337"/>
    </source>
</evidence>
<evidence type="ECO:0000256" key="8">
    <source>
        <dbReference type="ARBA" id="ARBA00022842"/>
    </source>
</evidence>
<protein>
    <recommendedName>
        <fullName evidence="3">FAD:protein FMN transferase</fullName>
        <ecNumber evidence="2">2.7.1.180</ecNumber>
    </recommendedName>
    <alternativeName>
        <fullName evidence="9">Flavin transferase</fullName>
    </alternativeName>
</protein>
<dbReference type="Pfam" id="PF02424">
    <property type="entry name" value="ApbE"/>
    <property type="match status" value="2"/>
</dbReference>
<keyword evidence="7" id="KW-0274">FAD</keyword>
<dbReference type="EMBL" id="UXAU01000013">
    <property type="protein sequence ID" value="VDC21477.1"/>
    <property type="molecule type" value="Genomic_DNA"/>
</dbReference>
<dbReference type="EC" id="2.7.1.180" evidence="2"/>
<dbReference type="Gene3D" id="3.10.520.10">
    <property type="entry name" value="ApbE-like domains"/>
    <property type="match status" value="2"/>
</dbReference>
<dbReference type="GO" id="GO:0016740">
    <property type="term" value="F:transferase activity"/>
    <property type="evidence" value="ECO:0007669"/>
    <property type="project" value="UniProtKB-KW"/>
</dbReference>
<dbReference type="SUPFAM" id="SSF143631">
    <property type="entry name" value="ApbE-like"/>
    <property type="match status" value="1"/>
</dbReference>
<keyword evidence="5" id="KW-0808">Transferase</keyword>
<dbReference type="GO" id="GO:0046872">
    <property type="term" value="F:metal ion binding"/>
    <property type="evidence" value="ECO:0007669"/>
    <property type="project" value="UniProtKB-KW"/>
</dbReference>
<accession>A0A3P5WZW0</accession>
<sequence>MQQTSDLPGAEPHDNPATPLKARTFLSMGTVISLTLATDVAAAQAAGQAAEDELAASAAVVERIFRDLDETFSLYRPDSEASRLARGELTLRHASTSMRQRYAEAHDWRLLTEGAFNSERPDGVLDLSGIVKGHAIREAGLSLSALGRLNWCLNAGGDVVASGSPVPGSSTRTGTSNGSPWLAGIVDPTDRGHLLSAYPLAADGHHLALATSGSAERGEHIWRQQRRPPEFVQVSVAAPDIVTADVLATAVVSGGSAMLDRAVEGWDVAILAVRADGSLVATPAFHRTARAG</sequence>
<evidence type="ECO:0000313" key="13">
    <source>
        <dbReference type="Proteomes" id="UP000280861"/>
    </source>
</evidence>
<evidence type="ECO:0000256" key="6">
    <source>
        <dbReference type="ARBA" id="ARBA00022723"/>
    </source>
</evidence>
<evidence type="ECO:0000256" key="2">
    <source>
        <dbReference type="ARBA" id="ARBA00011955"/>
    </source>
</evidence>
<comment type="cofactor">
    <cofactor evidence="1">
        <name>Mg(2+)</name>
        <dbReference type="ChEBI" id="CHEBI:18420"/>
    </cofactor>
</comment>
<dbReference type="InterPro" id="IPR024932">
    <property type="entry name" value="ApbE"/>
</dbReference>
<evidence type="ECO:0000256" key="9">
    <source>
        <dbReference type="ARBA" id="ARBA00031306"/>
    </source>
</evidence>
<evidence type="ECO:0000256" key="7">
    <source>
        <dbReference type="ARBA" id="ARBA00022827"/>
    </source>
</evidence>
<keyword evidence="13" id="KW-1185">Reference proteome</keyword>
<evidence type="ECO:0000313" key="12">
    <source>
        <dbReference type="EMBL" id="VDC21477.1"/>
    </source>
</evidence>
<evidence type="ECO:0000256" key="10">
    <source>
        <dbReference type="ARBA" id="ARBA00048540"/>
    </source>
</evidence>
<organism evidence="12 13">
    <name type="scientific">Arthrobacter ulcerisalmonis</name>
    <dbReference type="NCBI Taxonomy" id="2483813"/>
    <lineage>
        <taxon>Bacteria</taxon>
        <taxon>Bacillati</taxon>
        <taxon>Actinomycetota</taxon>
        <taxon>Actinomycetes</taxon>
        <taxon>Micrococcales</taxon>
        <taxon>Micrococcaceae</taxon>
        <taxon>Arthrobacter</taxon>
    </lineage>
</organism>
<name>A0A3P5WZW0_9MICC</name>
<reference evidence="12 13" key="1">
    <citation type="submission" date="2018-11" db="EMBL/GenBank/DDBJ databases">
        <authorList>
            <person name="Criscuolo A."/>
        </authorList>
    </citation>
    <scope>NUCLEOTIDE SEQUENCE [LARGE SCALE GENOMIC DNA]</scope>
    <source>
        <strain evidence="12">AT11b</strain>
    </source>
</reference>
<dbReference type="Proteomes" id="UP000280861">
    <property type="component" value="Unassembled WGS sequence"/>
</dbReference>
<feature type="region of interest" description="Disordered" evidence="11">
    <location>
        <begin position="1"/>
        <end position="20"/>
    </location>
</feature>
<evidence type="ECO:0000256" key="4">
    <source>
        <dbReference type="ARBA" id="ARBA00022630"/>
    </source>
</evidence>
<keyword evidence="4" id="KW-0285">Flavoprotein</keyword>
<dbReference type="PANTHER" id="PTHR30040:SF2">
    <property type="entry name" value="FAD:PROTEIN FMN TRANSFERASE"/>
    <property type="match status" value="1"/>
</dbReference>